<feature type="non-terminal residue" evidence="1">
    <location>
        <position position="1"/>
    </location>
</feature>
<gene>
    <name evidence="1" type="ORF">S06H3_12980</name>
</gene>
<dbReference type="EMBL" id="BARV01006338">
    <property type="protein sequence ID" value="GAI11458.1"/>
    <property type="molecule type" value="Genomic_DNA"/>
</dbReference>
<comment type="caution">
    <text evidence="1">The sequence shown here is derived from an EMBL/GenBank/DDBJ whole genome shotgun (WGS) entry which is preliminary data.</text>
</comment>
<evidence type="ECO:0000313" key="1">
    <source>
        <dbReference type="EMBL" id="GAI11458.1"/>
    </source>
</evidence>
<dbReference type="AlphaFoldDB" id="X1KXQ1"/>
<name>X1KXQ1_9ZZZZ</name>
<sequence>GDNVMEYTLECARADVTEGEMRRAFVEAFGSWKPPIYR</sequence>
<accession>X1KXQ1</accession>
<reference evidence="1" key="1">
    <citation type="journal article" date="2014" name="Front. Microbiol.">
        <title>High frequency of phylogenetically diverse reductive dehalogenase-homologous genes in deep subseafloor sedimentary metagenomes.</title>
        <authorList>
            <person name="Kawai M."/>
            <person name="Futagami T."/>
            <person name="Toyoda A."/>
            <person name="Takaki Y."/>
            <person name="Nishi S."/>
            <person name="Hori S."/>
            <person name="Arai W."/>
            <person name="Tsubouchi T."/>
            <person name="Morono Y."/>
            <person name="Uchiyama I."/>
            <person name="Ito T."/>
            <person name="Fujiyama A."/>
            <person name="Inagaki F."/>
            <person name="Takami H."/>
        </authorList>
    </citation>
    <scope>NUCLEOTIDE SEQUENCE</scope>
    <source>
        <strain evidence="1">Expedition CK06-06</strain>
    </source>
</reference>
<organism evidence="1">
    <name type="scientific">marine sediment metagenome</name>
    <dbReference type="NCBI Taxonomy" id="412755"/>
    <lineage>
        <taxon>unclassified sequences</taxon>
        <taxon>metagenomes</taxon>
        <taxon>ecological metagenomes</taxon>
    </lineage>
</organism>
<proteinExistence type="predicted"/>
<protein>
    <submittedName>
        <fullName evidence="1">Uncharacterized protein</fullName>
    </submittedName>
</protein>